<feature type="domain" description="RlpA-like protein double-psi beta-barrel" evidence="2">
    <location>
        <begin position="31"/>
        <end position="115"/>
    </location>
</feature>
<keyword evidence="4" id="KW-1185">Reference proteome</keyword>
<reference evidence="3" key="1">
    <citation type="submission" date="2010-09" db="EMBL/GenBank/DDBJ databases">
        <title>Complete sequence of Chromosome of Cyanothece sp. PCC 7822.</title>
        <authorList>
            <consortium name="US DOE Joint Genome Institute"/>
            <person name="Lucas S."/>
            <person name="Copeland A."/>
            <person name="Lapidus A."/>
            <person name="Cheng J.-F."/>
            <person name="Bruce D."/>
            <person name="Goodwin L."/>
            <person name="Pitluck S."/>
            <person name="Saunders E."/>
            <person name="Brettin T."/>
            <person name="Detter J.C."/>
            <person name="Han C."/>
            <person name="Land M."/>
            <person name="Hauser L."/>
            <person name="Chang Y.-J."/>
            <person name="Jeffries C."/>
            <person name="Kyrpides N."/>
            <person name="Ivanova N."/>
            <person name="Mikhailova N."/>
            <person name="Pakrasi H."/>
            <person name="Sherman L."/>
            <person name="Woyke T."/>
        </authorList>
    </citation>
    <scope>NUCLEOTIDE SEQUENCE</scope>
    <source>
        <strain evidence="3">PCC 7822</strain>
    </source>
</reference>
<organism evidence="3 4">
    <name type="scientific">Gloeothece verrucosa (strain PCC 7822)</name>
    <name type="common">Cyanothece sp. (strain PCC 7822)</name>
    <dbReference type="NCBI Taxonomy" id="497965"/>
    <lineage>
        <taxon>Bacteria</taxon>
        <taxon>Bacillati</taxon>
        <taxon>Cyanobacteriota</taxon>
        <taxon>Cyanophyceae</taxon>
        <taxon>Oscillatoriophycideae</taxon>
        <taxon>Chroococcales</taxon>
        <taxon>Aphanothecaceae</taxon>
        <taxon>Gloeothece</taxon>
        <taxon>Gloeothece verrucosa</taxon>
    </lineage>
</organism>
<gene>
    <name evidence="3" type="ordered locus">Cyan7822_3042</name>
</gene>
<dbReference type="InterPro" id="IPR036908">
    <property type="entry name" value="RlpA-like_sf"/>
</dbReference>
<dbReference type="Pfam" id="PF03330">
    <property type="entry name" value="DPBB_1"/>
    <property type="match status" value="1"/>
</dbReference>
<dbReference type="HOGENOM" id="CLU_042923_7_2_3"/>
<name>E0U9S7_GLOV7</name>
<accession>E0U9S7</accession>
<keyword evidence="3" id="KW-0449">Lipoprotein</keyword>
<dbReference type="CDD" id="cd22268">
    <property type="entry name" value="DPBB_RlpA-like"/>
    <property type="match status" value="1"/>
</dbReference>
<proteinExistence type="predicted"/>
<dbReference type="AlphaFoldDB" id="E0U9S7"/>
<dbReference type="PANTHER" id="PTHR34183">
    <property type="entry name" value="ENDOLYTIC PEPTIDOGLYCAN TRANSGLYCOSYLASE RLPA"/>
    <property type="match status" value="1"/>
</dbReference>
<evidence type="ECO:0000256" key="1">
    <source>
        <dbReference type="SAM" id="SignalP"/>
    </source>
</evidence>
<dbReference type="InterPro" id="IPR009009">
    <property type="entry name" value="RlpA-like_DPBB"/>
</dbReference>
<dbReference type="STRING" id="497965.Cyan7822_3042"/>
<feature type="signal peptide" evidence="1">
    <location>
        <begin position="1"/>
        <end position="31"/>
    </location>
</feature>
<dbReference type="EMBL" id="CP002198">
    <property type="protein sequence ID" value="ADN14997.1"/>
    <property type="molecule type" value="Genomic_DNA"/>
</dbReference>
<protein>
    <submittedName>
        <fullName evidence="3">Rare lipoprotein A</fullName>
    </submittedName>
</protein>
<feature type="chain" id="PRO_5003141199" evidence="1">
    <location>
        <begin position="32"/>
        <end position="119"/>
    </location>
</feature>
<dbReference type="PANTHER" id="PTHR34183:SF8">
    <property type="entry name" value="ENDOLYTIC PEPTIDOGLYCAN TRANSGLYCOSYLASE RLPA-RELATED"/>
    <property type="match status" value="1"/>
</dbReference>
<dbReference type="Gene3D" id="2.40.40.10">
    <property type="entry name" value="RlpA-like domain"/>
    <property type="match status" value="1"/>
</dbReference>
<dbReference type="KEGG" id="cyj:Cyan7822_3042"/>
<keyword evidence="1" id="KW-0732">Signal</keyword>
<evidence type="ECO:0000259" key="2">
    <source>
        <dbReference type="Pfam" id="PF03330"/>
    </source>
</evidence>
<evidence type="ECO:0000313" key="3">
    <source>
        <dbReference type="EMBL" id="ADN14997.1"/>
    </source>
</evidence>
<dbReference type="SUPFAM" id="SSF50685">
    <property type="entry name" value="Barwin-like endoglucanases"/>
    <property type="match status" value="1"/>
</dbReference>
<sequence length="119" mass="13032">MCLPSVRSVVLIKKLILATLMIALTEVPATAQTATFYSSGHHGRTTASGARFSQHQHVAAHPYLPFGTRVKVINPKTGKSVIVRIVDRCRCSIDLSQAAYRQIGSLRGGRVPVRIRVLR</sequence>
<dbReference type="eggNOG" id="COG0797">
    <property type="taxonomic scope" value="Bacteria"/>
</dbReference>
<dbReference type="Proteomes" id="UP000008206">
    <property type="component" value="Chromosome"/>
</dbReference>
<evidence type="ECO:0000313" key="4">
    <source>
        <dbReference type="Proteomes" id="UP000008206"/>
    </source>
</evidence>